<dbReference type="InterPro" id="IPR036291">
    <property type="entry name" value="NAD(P)-bd_dom_sf"/>
</dbReference>
<name>A0A940DWL1_9BACT</name>
<evidence type="ECO:0000313" key="5">
    <source>
        <dbReference type="Proteomes" id="UP000725002"/>
    </source>
</evidence>
<keyword evidence="1" id="KW-0560">Oxidoreductase</keyword>
<dbReference type="GO" id="GO:0000166">
    <property type="term" value="F:nucleotide binding"/>
    <property type="evidence" value="ECO:0007669"/>
    <property type="project" value="InterPro"/>
</dbReference>
<evidence type="ECO:0000259" key="2">
    <source>
        <dbReference type="Pfam" id="PF01408"/>
    </source>
</evidence>
<dbReference type="NCBIfam" id="TIGR01409">
    <property type="entry name" value="TAT_signal_seq"/>
    <property type="match status" value="1"/>
</dbReference>
<evidence type="ECO:0000256" key="1">
    <source>
        <dbReference type="ARBA" id="ARBA00023002"/>
    </source>
</evidence>
<dbReference type="SUPFAM" id="SSF51735">
    <property type="entry name" value="NAD(P)-binding Rossmann-fold domains"/>
    <property type="match status" value="1"/>
</dbReference>
<dbReference type="SUPFAM" id="SSF55347">
    <property type="entry name" value="Glyceraldehyde-3-phosphate dehydrogenase-like, C-terminal domain"/>
    <property type="match status" value="1"/>
</dbReference>
<evidence type="ECO:0000313" key="4">
    <source>
        <dbReference type="EMBL" id="MBO8484756.1"/>
    </source>
</evidence>
<organism evidence="4 5">
    <name type="scientific">Candidatus Cryptobacteroides avicola</name>
    <dbReference type="NCBI Taxonomy" id="2840757"/>
    <lineage>
        <taxon>Bacteria</taxon>
        <taxon>Pseudomonadati</taxon>
        <taxon>Bacteroidota</taxon>
        <taxon>Bacteroidia</taxon>
        <taxon>Bacteroidales</taxon>
        <taxon>Candidatus Cryptobacteroides</taxon>
    </lineage>
</organism>
<reference evidence="4" key="2">
    <citation type="journal article" date="2021" name="PeerJ">
        <title>Extensive microbial diversity within the chicken gut microbiome revealed by metagenomics and culture.</title>
        <authorList>
            <person name="Gilroy R."/>
            <person name="Ravi A."/>
            <person name="Getino M."/>
            <person name="Pursley I."/>
            <person name="Horton D.L."/>
            <person name="Alikhan N.F."/>
            <person name="Baker D."/>
            <person name="Gharbi K."/>
            <person name="Hall N."/>
            <person name="Watson M."/>
            <person name="Adriaenssens E.M."/>
            <person name="Foster-Nyarko E."/>
            <person name="Jarju S."/>
            <person name="Secka A."/>
            <person name="Antonio M."/>
            <person name="Oren A."/>
            <person name="Chaudhuri R.R."/>
            <person name="La Ragione R."/>
            <person name="Hildebrand F."/>
            <person name="Pallen M.J."/>
        </authorList>
    </citation>
    <scope>NUCLEOTIDE SEQUENCE</scope>
    <source>
        <strain evidence="4">G3-8215</strain>
    </source>
</reference>
<dbReference type="PROSITE" id="PS51318">
    <property type="entry name" value="TAT"/>
    <property type="match status" value="1"/>
</dbReference>
<dbReference type="Proteomes" id="UP000725002">
    <property type="component" value="Unassembled WGS sequence"/>
</dbReference>
<dbReference type="InterPro" id="IPR006311">
    <property type="entry name" value="TAT_signal"/>
</dbReference>
<dbReference type="InterPro" id="IPR050463">
    <property type="entry name" value="Gfo/Idh/MocA_oxidrdct_glycsds"/>
</dbReference>
<dbReference type="EMBL" id="JADILV010000084">
    <property type="protein sequence ID" value="MBO8484756.1"/>
    <property type="molecule type" value="Genomic_DNA"/>
</dbReference>
<dbReference type="InterPro" id="IPR000683">
    <property type="entry name" value="Gfo/Idh/MocA-like_OxRdtase_N"/>
</dbReference>
<evidence type="ECO:0000259" key="3">
    <source>
        <dbReference type="Pfam" id="PF19051"/>
    </source>
</evidence>
<dbReference type="GO" id="GO:0016491">
    <property type="term" value="F:oxidoreductase activity"/>
    <property type="evidence" value="ECO:0007669"/>
    <property type="project" value="UniProtKB-KW"/>
</dbReference>
<protein>
    <submittedName>
        <fullName evidence="4">Gfo/Idh/MocA family oxidoreductase</fullName>
    </submittedName>
</protein>
<reference evidence="4" key="1">
    <citation type="submission" date="2020-10" db="EMBL/GenBank/DDBJ databases">
        <authorList>
            <person name="Gilroy R."/>
        </authorList>
    </citation>
    <scope>NUCLEOTIDE SEQUENCE</scope>
    <source>
        <strain evidence="4">G3-8215</strain>
    </source>
</reference>
<accession>A0A940DWL1</accession>
<dbReference type="Gene3D" id="3.30.360.10">
    <property type="entry name" value="Dihydrodipicolinate Reductase, domain 2"/>
    <property type="match status" value="1"/>
</dbReference>
<feature type="domain" description="Gfo/Idh/MocA-like oxidoreductase N-terminal" evidence="2">
    <location>
        <begin position="46"/>
        <end position="164"/>
    </location>
</feature>
<sequence length="432" mass="48618">MDESRRSFLKKAGASAALFTILPRHVFGAMGGDKRYVAPSDQLTKGIIGVGGIGRSSNHFTSDERCRLVAICDVDSEHLQKGVDLAKSKFGETLKTYHDFRDLIHDPNVDVVHIATPPHWHGIMAMEAARAGKDIFCEKPMTRTIGESKRVMEAVKRNGRIFRLNTWFRFKDTFYGLGTTVEPLKKLVDSGLLGWPLTVRISGATGFTWKFYWTGKENLVPEPVPACLDYDFWLGPAPYKPYNPHRVHQTFRGYWDYDGGGLGDMGQHYIDPVQYILGKDDTFPVKVEVDAPQQHPDAIGIWRSITYTYEDGCKIILEGEGFESQGKVPYIEGPKGKVYKGFESTIPNVMELIAEMPDPEPQNTDFIDCVKTRKRFALNEENGHHSSTIVNMGVCALRLGRTLHFDPKSQLFIGDEAANRLIDQPMRGTWSL</sequence>
<proteinExistence type="predicted"/>
<comment type="caution">
    <text evidence="4">The sequence shown here is derived from an EMBL/GenBank/DDBJ whole genome shotgun (WGS) entry which is preliminary data.</text>
</comment>
<dbReference type="InterPro" id="IPR019546">
    <property type="entry name" value="TAT_signal_bac_arc"/>
</dbReference>
<gene>
    <name evidence="4" type="ORF">IAB75_11705</name>
</gene>
<dbReference type="InterPro" id="IPR043906">
    <property type="entry name" value="Gfo/Idh/MocA_OxRdtase_bact_C"/>
</dbReference>
<dbReference type="AlphaFoldDB" id="A0A940DWL1"/>
<dbReference type="PANTHER" id="PTHR43818:SF11">
    <property type="entry name" value="BCDNA.GH03377"/>
    <property type="match status" value="1"/>
</dbReference>
<dbReference type="Pfam" id="PF19051">
    <property type="entry name" value="GFO_IDH_MocA_C2"/>
    <property type="match status" value="1"/>
</dbReference>
<dbReference type="Gene3D" id="3.40.50.720">
    <property type="entry name" value="NAD(P)-binding Rossmann-like Domain"/>
    <property type="match status" value="1"/>
</dbReference>
<feature type="domain" description="Gfo/Idh/MocA-like oxidoreductase bacterial type C-terminal" evidence="3">
    <location>
        <begin position="177"/>
        <end position="431"/>
    </location>
</feature>
<dbReference type="PANTHER" id="PTHR43818">
    <property type="entry name" value="BCDNA.GH03377"/>
    <property type="match status" value="1"/>
</dbReference>
<dbReference type="Pfam" id="PF01408">
    <property type="entry name" value="GFO_IDH_MocA"/>
    <property type="match status" value="1"/>
</dbReference>